<evidence type="ECO:0000313" key="9">
    <source>
        <dbReference type="Proteomes" id="UP001293593"/>
    </source>
</evidence>
<evidence type="ECO:0000256" key="6">
    <source>
        <dbReference type="SAM" id="MobiDB-lite"/>
    </source>
</evidence>
<dbReference type="SMART" id="SM00432">
    <property type="entry name" value="MADS"/>
    <property type="match status" value="1"/>
</dbReference>
<dbReference type="CDD" id="cd00120">
    <property type="entry name" value="MADS"/>
    <property type="match status" value="1"/>
</dbReference>
<dbReference type="PROSITE" id="PS50066">
    <property type="entry name" value="MADS_BOX_2"/>
    <property type="match status" value="1"/>
</dbReference>
<dbReference type="InterPro" id="IPR050142">
    <property type="entry name" value="MADS-box/MEF2_TF"/>
</dbReference>
<evidence type="ECO:0000256" key="3">
    <source>
        <dbReference type="ARBA" id="ARBA00023125"/>
    </source>
</evidence>
<accession>A0AAE1IPK8</accession>
<protein>
    <recommendedName>
        <fullName evidence="7">MADS-box domain-containing protein</fullName>
    </recommendedName>
</protein>
<sequence>MGRRRVAMKLIEKEKLRNATFQKRKNGIMKKAHELSTLCGVDCCLIVYGPNSINDLPEVWPQDRIQVRRILEKYKAKIAEKGPKKYNVTEFLKDKMNKVEAEACKLRQERLQKLYPTWDFTFNNLGEEQLRMFVATLDSKVEDCEERIKTLKKKRDIEEKQQQQQQTAELSSDKSSASNRSHLIFSHNNNNSSTAMLSAHNHQTLDFPLEFEDNNLYHPLMLQPFHPNLMPFTMITPNDSAETAFDHYDLMMREFSCPSSSWCYSSSSNNNNNYCPNYLQNSNNNILQIHDAADQIN</sequence>
<evidence type="ECO:0000256" key="1">
    <source>
        <dbReference type="ARBA" id="ARBA00004123"/>
    </source>
</evidence>
<feature type="compositionally biased region" description="Polar residues" evidence="6">
    <location>
        <begin position="167"/>
        <end position="185"/>
    </location>
</feature>
<dbReference type="Gene3D" id="3.40.1810.10">
    <property type="entry name" value="Transcription factor, MADS-box"/>
    <property type="match status" value="1"/>
</dbReference>
<dbReference type="EMBL" id="JAWXYG010000015">
    <property type="protein sequence ID" value="KAK4253727.1"/>
    <property type="molecule type" value="Genomic_DNA"/>
</dbReference>
<proteinExistence type="predicted"/>
<dbReference type="SUPFAM" id="SSF55455">
    <property type="entry name" value="SRF-like"/>
    <property type="match status" value="1"/>
</dbReference>
<evidence type="ECO:0000256" key="5">
    <source>
        <dbReference type="ARBA" id="ARBA00023242"/>
    </source>
</evidence>
<dbReference type="Proteomes" id="UP001293593">
    <property type="component" value="Unassembled WGS sequence"/>
</dbReference>
<evidence type="ECO:0000313" key="8">
    <source>
        <dbReference type="EMBL" id="KAK4253727.1"/>
    </source>
</evidence>
<dbReference type="PRINTS" id="PR00404">
    <property type="entry name" value="MADSDOMAIN"/>
</dbReference>
<keyword evidence="9" id="KW-1185">Reference proteome</keyword>
<comment type="subcellular location">
    <subcellularLocation>
        <location evidence="1">Nucleus</location>
    </subcellularLocation>
</comment>
<keyword evidence="3" id="KW-0238">DNA-binding</keyword>
<dbReference type="AlphaFoldDB" id="A0AAE1IPK8"/>
<feature type="domain" description="MADS-box" evidence="7">
    <location>
        <begin position="1"/>
        <end position="52"/>
    </location>
</feature>
<feature type="region of interest" description="Disordered" evidence="6">
    <location>
        <begin position="155"/>
        <end position="185"/>
    </location>
</feature>
<keyword evidence="4" id="KW-0804">Transcription</keyword>
<name>A0AAE1IPK8_9FABA</name>
<dbReference type="GO" id="GO:0046983">
    <property type="term" value="F:protein dimerization activity"/>
    <property type="evidence" value="ECO:0007669"/>
    <property type="project" value="InterPro"/>
</dbReference>
<organism evidence="8 9">
    <name type="scientific">Acacia crassicarpa</name>
    <name type="common">northern wattle</name>
    <dbReference type="NCBI Taxonomy" id="499986"/>
    <lineage>
        <taxon>Eukaryota</taxon>
        <taxon>Viridiplantae</taxon>
        <taxon>Streptophyta</taxon>
        <taxon>Embryophyta</taxon>
        <taxon>Tracheophyta</taxon>
        <taxon>Spermatophyta</taxon>
        <taxon>Magnoliopsida</taxon>
        <taxon>eudicotyledons</taxon>
        <taxon>Gunneridae</taxon>
        <taxon>Pentapetalae</taxon>
        <taxon>rosids</taxon>
        <taxon>fabids</taxon>
        <taxon>Fabales</taxon>
        <taxon>Fabaceae</taxon>
        <taxon>Caesalpinioideae</taxon>
        <taxon>mimosoid clade</taxon>
        <taxon>Acacieae</taxon>
        <taxon>Acacia</taxon>
    </lineage>
</organism>
<dbReference type="Pfam" id="PF00319">
    <property type="entry name" value="SRF-TF"/>
    <property type="match status" value="1"/>
</dbReference>
<evidence type="ECO:0000256" key="2">
    <source>
        <dbReference type="ARBA" id="ARBA00023015"/>
    </source>
</evidence>
<comment type="caution">
    <text evidence="8">The sequence shown here is derived from an EMBL/GenBank/DDBJ whole genome shotgun (WGS) entry which is preliminary data.</text>
</comment>
<reference evidence="8" key="1">
    <citation type="submission" date="2023-10" db="EMBL/GenBank/DDBJ databases">
        <title>Chromosome-level genome of the transformable northern wattle, Acacia crassicarpa.</title>
        <authorList>
            <person name="Massaro I."/>
            <person name="Sinha N.R."/>
            <person name="Poethig S."/>
            <person name="Leichty A.R."/>
        </authorList>
    </citation>
    <scope>NUCLEOTIDE SEQUENCE</scope>
    <source>
        <strain evidence="8">Acra3RX</strain>
        <tissue evidence="8">Leaf</tissue>
    </source>
</reference>
<evidence type="ECO:0000259" key="7">
    <source>
        <dbReference type="PROSITE" id="PS50066"/>
    </source>
</evidence>
<dbReference type="GO" id="GO:0005634">
    <property type="term" value="C:nucleus"/>
    <property type="evidence" value="ECO:0007669"/>
    <property type="project" value="UniProtKB-SubCell"/>
</dbReference>
<dbReference type="GO" id="GO:0003677">
    <property type="term" value="F:DNA binding"/>
    <property type="evidence" value="ECO:0007669"/>
    <property type="project" value="UniProtKB-KW"/>
</dbReference>
<dbReference type="InterPro" id="IPR002100">
    <property type="entry name" value="TF_MADSbox"/>
</dbReference>
<gene>
    <name evidence="8" type="ORF">QN277_010366</name>
</gene>
<dbReference type="PANTHER" id="PTHR48019">
    <property type="entry name" value="SERUM RESPONSE FACTOR HOMOLOG"/>
    <property type="match status" value="1"/>
</dbReference>
<keyword evidence="5" id="KW-0539">Nucleus</keyword>
<dbReference type="InterPro" id="IPR036879">
    <property type="entry name" value="TF_MADSbox_sf"/>
</dbReference>
<evidence type="ECO:0000256" key="4">
    <source>
        <dbReference type="ARBA" id="ARBA00023163"/>
    </source>
</evidence>
<keyword evidence="2" id="KW-0805">Transcription regulation</keyword>